<dbReference type="SUPFAM" id="SSF48498">
    <property type="entry name" value="Tetracyclin repressor-like, C-terminal domain"/>
    <property type="match status" value="1"/>
</dbReference>
<dbReference type="AlphaFoldDB" id="A0A7K3WB02"/>
<dbReference type="InterPro" id="IPR001647">
    <property type="entry name" value="HTH_TetR"/>
</dbReference>
<dbReference type="GO" id="GO:0003700">
    <property type="term" value="F:DNA-binding transcription factor activity"/>
    <property type="evidence" value="ECO:0007669"/>
    <property type="project" value="TreeGrafter"/>
</dbReference>
<dbReference type="PANTHER" id="PTHR30055">
    <property type="entry name" value="HTH-TYPE TRANSCRIPTIONAL REGULATOR RUTR"/>
    <property type="match status" value="1"/>
</dbReference>
<evidence type="ECO:0000256" key="1">
    <source>
        <dbReference type="ARBA" id="ARBA00023015"/>
    </source>
</evidence>
<protein>
    <submittedName>
        <fullName evidence="6">TetR/AcrR family transcriptional regulator</fullName>
    </submittedName>
</protein>
<evidence type="ECO:0000256" key="2">
    <source>
        <dbReference type="ARBA" id="ARBA00023125"/>
    </source>
</evidence>
<organism evidence="6 7">
    <name type="scientific">Goekera deserti</name>
    <dbReference type="NCBI Taxonomy" id="2497753"/>
    <lineage>
        <taxon>Bacteria</taxon>
        <taxon>Bacillati</taxon>
        <taxon>Actinomycetota</taxon>
        <taxon>Actinomycetes</taxon>
        <taxon>Geodermatophilales</taxon>
        <taxon>Geodermatophilaceae</taxon>
        <taxon>Goekera</taxon>
    </lineage>
</organism>
<evidence type="ECO:0000256" key="3">
    <source>
        <dbReference type="ARBA" id="ARBA00023163"/>
    </source>
</evidence>
<feature type="DNA-binding region" description="H-T-H motif" evidence="4">
    <location>
        <begin position="27"/>
        <end position="46"/>
    </location>
</feature>
<keyword evidence="7" id="KW-1185">Reference proteome</keyword>
<gene>
    <name evidence="6" type="ORF">G1H19_04015</name>
</gene>
<dbReference type="InterPro" id="IPR036271">
    <property type="entry name" value="Tet_transcr_reg_TetR-rel_C_sf"/>
</dbReference>
<evidence type="ECO:0000259" key="5">
    <source>
        <dbReference type="PROSITE" id="PS50977"/>
    </source>
</evidence>
<dbReference type="Gene3D" id="1.10.357.10">
    <property type="entry name" value="Tetracycline Repressor, domain 2"/>
    <property type="match status" value="1"/>
</dbReference>
<dbReference type="EMBL" id="JAAGWK010000008">
    <property type="protein sequence ID" value="NEL53179.1"/>
    <property type="molecule type" value="Genomic_DNA"/>
</dbReference>
<accession>A0A7K3WB02</accession>
<dbReference type="GO" id="GO:0000976">
    <property type="term" value="F:transcription cis-regulatory region binding"/>
    <property type="evidence" value="ECO:0007669"/>
    <property type="project" value="TreeGrafter"/>
</dbReference>
<keyword evidence="2 4" id="KW-0238">DNA-binding</keyword>
<comment type="caution">
    <text evidence="6">The sequence shown here is derived from an EMBL/GenBank/DDBJ whole genome shotgun (WGS) entry which is preliminary data.</text>
</comment>
<keyword evidence="3" id="KW-0804">Transcription</keyword>
<dbReference type="Proteomes" id="UP000470470">
    <property type="component" value="Unassembled WGS sequence"/>
</dbReference>
<evidence type="ECO:0000256" key="4">
    <source>
        <dbReference type="PROSITE-ProRule" id="PRU00335"/>
    </source>
</evidence>
<dbReference type="SUPFAM" id="SSF46689">
    <property type="entry name" value="Homeodomain-like"/>
    <property type="match status" value="1"/>
</dbReference>
<sequence>MRADAARNRERILAVGAAELARDPHATLEDVVRATGLARATVYRHVPSRTALVDAVVDRALAVAADLLARGRPADDDPEVALARLTRAACSVGPEAIVLIGLLVSGSSTVPDLATRPDAVRIDRLVHDLVRRGQAAGVLRDDVPAPWLADQWFALLQSAVVHPPADGRDPADLVYAVFRDGACGPSA</sequence>
<evidence type="ECO:0000313" key="7">
    <source>
        <dbReference type="Proteomes" id="UP000470470"/>
    </source>
</evidence>
<reference evidence="6 7" key="1">
    <citation type="submission" date="2020-02" db="EMBL/GenBank/DDBJ databases">
        <title>The whole genome sequence of CPCC 205119.</title>
        <authorList>
            <person name="Jiang Z."/>
        </authorList>
    </citation>
    <scope>NUCLEOTIDE SEQUENCE [LARGE SCALE GENOMIC DNA]</scope>
    <source>
        <strain evidence="6 7">CPCC 205119</strain>
    </source>
</reference>
<dbReference type="PROSITE" id="PS50977">
    <property type="entry name" value="HTH_TETR_2"/>
    <property type="match status" value="1"/>
</dbReference>
<dbReference type="RefSeq" id="WP_152730317.1">
    <property type="nucleotide sequence ID" value="NZ_JAABOZ010000007.1"/>
</dbReference>
<dbReference type="Pfam" id="PF00440">
    <property type="entry name" value="TetR_N"/>
    <property type="match status" value="1"/>
</dbReference>
<feature type="domain" description="HTH tetR-type" evidence="5">
    <location>
        <begin position="6"/>
        <end position="64"/>
    </location>
</feature>
<dbReference type="InterPro" id="IPR009057">
    <property type="entry name" value="Homeodomain-like_sf"/>
</dbReference>
<name>A0A7K3WB02_9ACTN</name>
<evidence type="ECO:0000313" key="6">
    <source>
        <dbReference type="EMBL" id="NEL53179.1"/>
    </source>
</evidence>
<keyword evidence="1" id="KW-0805">Transcription regulation</keyword>
<dbReference type="InterPro" id="IPR050109">
    <property type="entry name" value="HTH-type_TetR-like_transc_reg"/>
</dbReference>
<proteinExistence type="predicted"/>
<dbReference type="PANTHER" id="PTHR30055:SF234">
    <property type="entry name" value="HTH-TYPE TRANSCRIPTIONAL REGULATOR BETI"/>
    <property type="match status" value="1"/>
</dbReference>